<dbReference type="PANTHER" id="PTHR12080">
    <property type="entry name" value="SIGNALING LYMPHOCYTIC ACTIVATION MOLECULE"/>
    <property type="match status" value="1"/>
</dbReference>
<dbReference type="InterPro" id="IPR036179">
    <property type="entry name" value="Ig-like_dom_sf"/>
</dbReference>
<keyword evidence="6" id="KW-1133">Transmembrane helix</keyword>
<keyword evidence="9" id="KW-1185">Reference proteome</keyword>
<dbReference type="SUPFAM" id="SSF48726">
    <property type="entry name" value="Immunoglobulin"/>
    <property type="match status" value="2"/>
</dbReference>
<dbReference type="InterPro" id="IPR015631">
    <property type="entry name" value="CD2/SLAM_rcpt"/>
</dbReference>
<dbReference type="Ensembl" id="ENSECRT00000008141.1">
    <property type="protein sequence ID" value="ENSECRP00000008014.1"/>
    <property type="gene ID" value="ENSECRG00000005337.1"/>
</dbReference>
<dbReference type="GO" id="GO:0016020">
    <property type="term" value="C:membrane"/>
    <property type="evidence" value="ECO:0007669"/>
    <property type="project" value="UniProtKB-SubCell"/>
</dbReference>
<organism evidence="8 9">
    <name type="scientific">Erpetoichthys calabaricus</name>
    <name type="common">Rope fish</name>
    <name type="synonym">Calamoichthys calabaricus</name>
    <dbReference type="NCBI Taxonomy" id="27687"/>
    <lineage>
        <taxon>Eukaryota</taxon>
        <taxon>Metazoa</taxon>
        <taxon>Chordata</taxon>
        <taxon>Craniata</taxon>
        <taxon>Vertebrata</taxon>
        <taxon>Euteleostomi</taxon>
        <taxon>Actinopterygii</taxon>
        <taxon>Polypteriformes</taxon>
        <taxon>Polypteridae</taxon>
        <taxon>Erpetoichthys</taxon>
    </lineage>
</organism>
<proteinExistence type="predicted"/>
<evidence type="ECO:0000313" key="8">
    <source>
        <dbReference type="Ensembl" id="ENSECRP00000008014.1"/>
    </source>
</evidence>
<dbReference type="InterPro" id="IPR013783">
    <property type="entry name" value="Ig-like_fold"/>
</dbReference>
<feature type="region of interest" description="Disordered" evidence="5">
    <location>
        <begin position="259"/>
        <end position="293"/>
    </location>
</feature>
<name>A0A8C4RX85_ERPCA</name>
<keyword evidence="2" id="KW-0732">Signal</keyword>
<dbReference type="InterPro" id="IPR007110">
    <property type="entry name" value="Ig-like_dom"/>
</dbReference>
<dbReference type="AlphaFoldDB" id="A0A8C4RX85"/>
<keyword evidence="3 6" id="KW-0472">Membrane</keyword>
<keyword evidence="6" id="KW-0812">Transmembrane</keyword>
<dbReference type="Proteomes" id="UP000694620">
    <property type="component" value="Chromosome 4"/>
</dbReference>
<evidence type="ECO:0000256" key="1">
    <source>
        <dbReference type="ARBA" id="ARBA00004370"/>
    </source>
</evidence>
<evidence type="ECO:0000256" key="3">
    <source>
        <dbReference type="ARBA" id="ARBA00023136"/>
    </source>
</evidence>
<feature type="domain" description="Ig-like" evidence="7">
    <location>
        <begin position="140"/>
        <end position="211"/>
    </location>
</feature>
<dbReference type="PANTHER" id="PTHR12080:SF48">
    <property type="entry name" value="IMMUNOGLOBULIN SUBTYPE DOMAIN-CONTAINING PROTEIN"/>
    <property type="match status" value="1"/>
</dbReference>
<feature type="compositionally biased region" description="Basic and acidic residues" evidence="5">
    <location>
        <begin position="435"/>
        <end position="448"/>
    </location>
</feature>
<evidence type="ECO:0000259" key="7">
    <source>
        <dbReference type="PROSITE" id="PS50835"/>
    </source>
</evidence>
<accession>A0A8C4RX85</accession>
<feature type="compositionally biased region" description="Polar residues" evidence="5">
    <location>
        <begin position="409"/>
        <end position="421"/>
    </location>
</feature>
<evidence type="ECO:0000256" key="2">
    <source>
        <dbReference type="ARBA" id="ARBA00022729"/>
    </source>
</evidence>
<reference evidence="8" key="3">
    <citation type="submission" date="2025-09" db="UniProtKB">
        <authorList>
            <consortium name="Ensembl"/>
        </authorList>
    </citation>
    <scope>IDENTIFICATION</scope>
</reference>
<evidence type="ECO:0000256" key="5">
    <source>
        <dbReference type="SAM" id="MobiDB-lite"/>
    </source>
</evidence>
<evidence type="ECO:0000256" key="4">
    <source>
        <dbReference type="ARBA" id="ARBA00023180"/>
    </source>
</evidence>
<feature type="transmembrane region" description="Helical" evidence="6">
    <location>
        <begin position="18"/>
        <end position="37"/>
    </location>
</feature>
<dbReference type="GeneTree" id="ENSGT01030000234540"/>
<dbReference type="PROSITE" id="PS50835">
    <property type="entry name" value="IG_LIKE"/>
    <property type="match status" value="1"/>
</dbReference>
<reference evidence="8" key="1">
    <citation type="submission" date="2021-06" db="EMBL/GenBank/DDBJ databases">
        <authorList>
            <consortium name="Wellcome Sanger Institute Data Sharing"/>
        </authorList>
    </citation>
    <scope>NUCLEOTIDE SEQUENCE [LARGE SCALE GENOMIC DNA]</scope>
</reference>
<feature type="transmembrane region" description="Helical" evidence="6">
    <location>
        <begin position="222"/>
        <end position="251"/>
    </location>
</feature>
<dbReference type="Gene3D" id="2.60.40.10">
    <property type="entry name" value="Immunoglobulins"/>
    <property type="match status" value="2"/>
</dbReference>
<sequence>MTGGNCLFKGLSLSLGEIIRMAASCYVFFIFEILFYLRTAQAGGLVYGLKNGMVIMSPDFPGNMDEITWKFKEDKVAELNGDNIEYYGIFKSKVILYKNNGSLELKNLQAQDSGTYEVEIVQNGRINNDMFNLRVIDPVPKPVIECNVTNEHVMLTCKTEINSLTRLQWNGTDIKNQENTANPLVLEKRDDNAEFTCTASNPVSEMKSDIFLIKDCNGESNLLNVALLAVVVVVLILLLLSIIAIGLYFYLKNKVSNDTKQDKDTRHSENLKLMSGIEMETNDKETDKLNLNQCTGSVGEHERIEDVIIYKQSTDPDNAEEDQDDMLQDTSPDSNKALAPPAQQTGEEENDSDSNKALEPAAQQTHKEENDSDNVEEMLDLGPQDIFTDCNEAIVLPAEQTGKTENESGKVTNPETLNNEENITKAGDTGSLEASAEHAANDVKESGI</sequence>
<feature type="region of interest" description="Disordered" evidence="5">
    <location>
        <begin position="397"/>
        <end position="448"/>
    </location>
</feature>
<reference evidence="8" key="2">
    <citation type="submission" date="2025-08" db="UniProtKB">
        <authorList>
            <consortium name="Ensembl"/>
        </authorList>
    </citation>
    <scope>IDENTIFICATION</scope>
</reference>
<feature type="region of interest" description="Disordered" evidence="5">
    <location>
        <begin position="315"/>
        <end position="374"/>
    </location>
</feature>
<feature type="compositionally biased region" description="Acidic residues" evidence="5">
    <location>
        <begin position="317"/>
        <end position="327"/>
    </location>
</feature>
<feature type="compositionally biased region" description="Basic and acidic residues" evidence="5">
    <location>
        <begin position="259"/>
        <end position="270"/>
    </location>
</feature>
<comment type="subcellular location">
    <subcellularLocation>
        <location evidence="1">Membrane</location>
    </subcellularLocation>
</comment>
<evidence type="ECO:0000256" key="6">
    <source>
        <dbReference type="SAM" id="Phobius"/>
    </source>
</evidence>
<evidence type="ECO:0000313" key="9">
    <source>
        <dbReference type="Proteomes" id="UP000694620"/>
    </source>
</evidence>
<keyword evidence="4" id="KW-0325">Glycoprotein</keyword>
<protein>
    <recommendedName>
        <fullName evidence="7">Ig-like domain-containing protein</fullName>
    </recommendedName>
</protein>